<evidence type="ECO:0000313" key="11">
    <source>
        <dbReference type="Proteomes" id="UP000276133"/>
    </source>
</evidence>
<dbReference type="EMBL" id="REGN01006986">
    <property type="protein sequence ID" value="RNA07611.1"/>
    <property type="molecule type" value="Genomic_DNA"/>
</dbReference>
<evidence type="ECO:0000256" key="4">
    <source>
        <dbReference type="ARBA" id="ARBA00022833"/>
    </source>
</evidence>
<dbReference type="InterPro" id="IPR052035">
    <property type="entry name" value="ZnF_BED_domain_contain"/>
</dbReference>
<dbReference type="GO" id="GO:0008270">
    <property type="term" value="F:zinc ion binding"/>
    <property type="evidence" value="ECO:0007669"/>
    <property type="project" value="UniProtKB-KW"/>
</dbReference>
<name>A0A3M7Q9G6_BRAPC</name>
<evidence type="ECO:0000256" key="7">
    <source>
        <dbReference type="ARBA" id="ARBA00023242"/>
    </source>
</evidence>
<gene>
    <name evidence="10" type="ORF">BpHYR1_014855</name>
</gene>
<dbReference type="SMART" id="SM00614">
    <property type="entry name" value="ZnF_BED"/>
    <property type="match status" value="1"/>
</dbReference>
<accession>A0A3M7Q9G6</accession>
<keyword evidence="6" id="KW-0804">Transcription</keyword>
<evidence type="ECO:0000256" key="6">
    <source>
        <dbReference type="ARBA" id="ARBA00023163"/>
    </source>
</evidence>
<evidence type="ECO:0000256" key="2">
    <source>
        <dbReference type="ARBA" id="ARBA00022723"/>
    </source>
</evidence>
<evidence type="ECO:0000256" key="5">
    <source>
        <dbReference type="ARBA" id="ARBA00023015"/>
    </source>
</evidence>
<evidence type="ECO:0000256" key="8">
    <source>
        <dbReference type="PROSITE-ProRule" id="PRU00027"/>
    </source>
</evidence>
<dbReference type="Pfam" id="PF02892">
    <property type="entry name" value="zf-BED"/>
    <property type="match status" value="1"/>
</dbReference>
<dbReference type="PANTHER" id="PTHR46481">
    <property type="entry name" value="ZINC FINGER BED DOMAIN-CONTAINING PROTEIN 4"/>
    <property type="match status" value="1"/>
</dbReference>
<keyword evidence="11" id="KW-1185">Reference proteome</keyword>
<keyword evidence="7" id="KW-0539">Nucleus</keyword>
<dbReference type="AlphaFoldDB" id="A0A3M7Q9G6"/>
<dbReference type="PROSITE" id="PS50808">
    <property type="entry name" value="ZF_BED"/>
    <property type="match status" value="1"/>
</dbReference>
<dbReference type="SUPFAM" id="SSF57667">
    <property type="entry name" value="beta-beta-alpha zinc fingers"/>
    <property type="match status" value="1"/>
</dbReference>
<dbReference type="PANTHER" id="PTHR46481:SF10">
    <property type="entry name" value="ZINC FINGER BED DOMAIN-CONTAINING PROTEIN 39"/>
    <property type="match status" value="1"/>
</dbReference>
<protein>
    <submittedName>
        <fullName evidence="10">AC transposase</fullName>
    </submittedName>
</protein>
<sequence>MSFHEAFFNTPVHIELKKEFKRQILILLLNKNTNYEILYEKKPNTYEREKYFLQNPKQNHKCALIILTMHIPYSKSMNSYNILEKYILHILFRLHISDLQWLNNILRFSLCTYDTLNPQNKSHIKLIILKKIGSGVQMISKLKILILNTKNNVDVETCFRHYMSSNQINQPNKKNTKRSLVWGHFQNKLNDASKTICKHCNAQLAFHSNTNGMKTHLNSVHKLFKHDKLNNLPSGCLSETDSEYEEMEKLKLFRTSQPLSLVESNVFKTMIYDLNTKYTLPCRKTLRNKIIPQAMLKTLTNQL</sequence>
<dbReference type="InterPro" id="IPR003656">
    <property type="entry name" value="Znf_BED"/>
</dbReference>
<evidence type="ECO:0000256" key="3">
    <source>
        <dbReference type="ARBA" id="ARBA00022771"/>
    </source>
</evidence>
<comment type="subcellular location">
    <subcellularLocation>
        <location evidence="1">Nucleus</location>
    </subcellularLocation>
</comment>
<dbReference type="OrthoDB" id="3062869at2759"/>
<comment type="caution">
    <text evidence="10">The sequence shown here is derived from an EMBL/GenBank/DDBJ whole genome shotgun (WGS) entry which is preliminary data.</text>
</comment>
<proteinExistence type="predicted"/>
<dbReference type="SUPFAM" id="SSF140996">
    <property type="entry name" value="Hermes dimerisation domain"/>
    <property type="match status" value="1"/>
</dbReference>
<dbReference type="GO" id="GO:0003677">
    <property type="term" value="F:DNA binding"/>
    <property type="evidence" value="ECO:0007669"/>
    <property type="project" value="InterPro"/>
</dbReference>
<evidence type="ECO:0000256" key="1">
    <source>
        <dbReference type="ARBA" id="ARBA00004123"/>
    </source>
</evidence>
<dbReference type="InterPro" id="IPR036236">
    <property type="entry name" value="Znf_C2H2_sf"/>
</dbReference>
<dbReference type="Proteomes" id="UP000276133">
    <property type="component" value="Unassembled WGS sequence"/>
</dbReference>
<reference evidence="10 11" key="1">
    <citation type="journal article" date="2018" name="Sci. Rep.">
        <title>Genomic signatures of local adaptation to the degree of environmental predictability in rotifers.</title>
        <authorList>
            <person name="Franch-Gras L."/>
            <person name="Hahn C."/>
            <person name="Garcia-Roger E.M."/>
            <person name="Carmona M.J."/>
            <person name="Serra M."/>
            <person name="Gomez A."/>
        </authorList>
    </citation>
    <scope>NUCLEOTIDE SEQUENCE [LARGE SCALE GENOMIC DNA]</scope>
    <source>
        <strain evidence="10">HYR1</strain>
    </source>
</reference>
<keyword evidence="4" id="KW-0862">Zinc</keyword>
<keyword evidence="5" id="KW-0805">Transcription regulation</keyword>
<evidence type="ECO:0000259" key="9">
    <source>
        <dbReference type="PROSITE" id="PS50808"/>
    </source>
</evidence>
<organism evidence="10 11">
    <name type="scientific">Brachionus plicatilis</name>
    <name type="common">Marine rotifer</name>
    <name type="synonym">Brachionus muelleri</name>
    <dbReference type="NCBI Taxonomy" id="10195"/>
    <lineage>
        <taxon>Eukaryota</taxon>
        <taxon>Metazoa</taxon>
        <taxon>Spiralia</taxon>
        <taxon>Gnathifera</taxon>
        <taxon>Rotifera</taxon>
        <taxon>Eurotatoria</taxon>
        <taxon>Monogononta</taxon>
        <taxon>Pseudotrocha</taxon>
        <taxon>Ploima</taxon>
        <taxon>Brachionidae</taxon>
        <taxon>Brachionus</taxon>
    </lineage>
</organism>
<evidence type="ECO:0000313" key="10">
    <source>
        <dbReference type="EMBL" id="RNA07611.1"/>
    </source>
</evidence>
<feature type="domain" description="BED-type" evidence="9">
    <location>
        <begin position="176"/>
        <end position="228"/>
    </location>
</feature>
<keyword evidence="3 8" id="KW-0863">Zinc-finger</keyword>
<dbReference type="GO" id="GO:0005634">
    <property type="term" value="C:nucleus"/>
    <property type="evidence" value="ECO:0007669"/>
    <property type="project" value="UniProtKB-SubCell"/>
</dbReference>
<keyword evidence="2" id="KW-0479">Metal-binding</keyword>
<dbReference type="GO" id="GO:0009791">
    <property type="term" value="P:post-embryonic development"/>
    <property type="evidence" value="ECO:0007669"/>
    <property type="project" value="UniProtKB-ARBA"/>
</dbReference>